<dbReference type="GO" id="GO:0008270">
    <property type="term" value="F:zinc ion binding"/>
    <property type="evidence" value="ECO:0007669"/>
    <property type="project" value="UniProtKB-KW"/>
</dbReference>
<keyword evidence="12" id="KW-0833">Ubl conjugation pathway</keyword>
<keyword evidence="14" id="KW-0653">Protein transport</keyword>
<dbReference type="PROSITE" id="PS00518">
    <property type="entry name" value="ZF_RING_1"/>
    <property type="match status" value="1"/>
</dbReference>
<evidence type="ECO:0000256" key="3">
    <source>
        <dbReference type="ARBA" id="ARBA00004906"/>
    </source>
</evidence>
<dbReference type="EMBL" id="CVRI01000063">
    <property type="protein sequence ID" value="CRL04357.1"/>
    <property type="molecule type" value="Genomic_DNA"/>
</dbReference>
<comment type="similarity">
    <text evidence="4">Belongs to the pex2/pex10/pex12 family.</text>
</comment>
<dbReference type="InterPro" id="IPR013083">
    <property type="entry name" value="Znf_RING/FYVE/PHD"/>
</dbReference>
<dbReference type="EC" id="2.3.2.27" evidence="5"/>
<evidence type="ECO:0000259" key="19">
    <source>
        <dbReference type="PROSITE" id="PS50089"/>
    </source>
</evidence>
<dbReference type="OrthoDB" id="6270329at2759"/>
<dbReference type="CDD" id="cd16527">
    <property type="entry name" value="RING-HC_PEX10"/>
    <property type="match status" value="1"/>
</dbReference>
<dbReference type="SMART" id="SM00184">
    <property type="entry name" value="RING"/>
    <property type="match status" value="1"/>
</dbReference>
<reference evidence="20 21" key="1">
    <citation type="submission" date="2015-04" db="EMBL/GenBank/DDBJ databases">
        <authorList>
            <person name="Syromyatnikov M.Y."/>
            <person name="Popov V.N."/>
        </authorList>
    </citation>
    <scope>NUCLEOTIDE SEQUENCE [LARGE SCALE GENOMIC DNA]</scope>
</reference>
<sequence length="294" mass="33954">MKPYIKLARQPEIIRTTQKDVQFSSEINQNILEVVQFLSQNNRNLIKIGEVSKILSNIIYHGFATLNRLQTLGEEYTGIIQIDNNTDNLPTRFSQLIAIILEFAGESFLIRLLKVYEKKVEENDDLVPEAQETILKLIHVIKASIPYVKAFHRGLFYINSGHFQVSKRLTGINYVLVRYWLSERQSIKGYKFLGIITILQVTFSLYGKLKEKLAGDKLETNHSTSKGLVRNNFSQKSTKKCVLCLEIRINLTATHCGHVFCWNCILELLRFKDECPMCREPLRSSSVIFLQNYC</sequence>
<dbReference type="STRING" id="568069.A0A1J1IVX2"/>
<comment type="catalytic activity">
    <reaction evidence="1">
        <text>S-ubiquitinyl-[E2 ubiquitin-conjugating enzyme]-L-cysteine + [acceptor protein]-L-lysine = [E2 ubiquitin-conjugating enzyme]-L-cysteine + N(6)-ubiquitinyl-[acceptor protein]-L-lysine.</text>
        <dbReference type="EC" id="2.3.2.27"/>
    </reaction>
</comment>
<keyword evidence="16" id="KW-0472">Membrane</keyword>
<evidence type="ECO:0000256" key="9">
    <source>
        <dbReference type="ARBA" id="ARBA00022692"/>
    </source>
</evidence>
<name>A0A1J1IVX2_9DIPT</name>
<dbReference type="SUPFAM" id="SSF57850">
    <property type="entry name" value="RING/U-box"/>
    <property type="match status" value="1"/>
</dbReference>
<keyword evidence="13" id="KW-0862">Zinc</keyword>
<dbReference type="GO" id="GO:0061630">
    <property type="term" value="F:ubiquitin protein ligase activity"/>
    <property type="evidence" value="ECO:0007669"/>
    <property type="project" value="UniProtKB-EC"/>
</dbReference>
<evidence type="ECO:0000313" key="21">
    <source>
        <dbReference type="Proteomes" id="UP000183832"/>
    </source>
</evidence>
<evidence type="ECO:0000256" key="8">
    <source>
        <dbReference type="ARBA" id="ARBA00022679"/>
    </source>
</evidence>
<dbReference type="InterPro" id="IPR025654">
    <property type="entry name" value="PEX2/10"/>
</dbReference>
<evidence type="ECO:0000256" key="5">
    <source>
        <dbReference type="ARBA" id="ARBA00012483"/>
    </source>
</evidence>
<keyword evidence="21" id="KW-1185">Reference proteome</keyword>
<dbReference type="PROSITE" id="PS50089">
    <property type="entry name" value="ZF_RING_2"/>
    <property type="match status" value="1"/>
</dbReference>
<keyword evidence="11 18" id="KW-0863">Zinc-finger</keyword>
<comment type="pathway">
    <text evidence="3">Protein modification; protein ubiquitination.</text>
</comment>
<evidence type="ECO:0000256" key="2">
    <source>
        <dbReference type="ARBA" id="ARBA00004585"/>
    </source>
</evidence>
<dbReference type="Pfam" id="PF13920">
    <property type="entry name" value="zf-C3HC4_3"/>
    <property type="match status" value="1"/>
</dbReference>
<keyword evidence="9" id="KW-0812">Transmembrane</keyword>
<dbReference type="GO" id="GO:0005778">
    <property type="term" value="C:peroxisomal membrane"/>
    <property type="evidence" value="ECO:0007669"/>
    <property type="project" value="UniProtKB-SubCell"/>
</dbReference>
<evidence type="ECO:0000256" key="12">
    <source>
        <dbReference type="ARBA" id="ARBA00022786"/>
    </source>
</evidence>
<evidence type="ECO:0000256" key="11">
    <source>
        <dbReference type="ARBA" id="ARBA00022771"/>
    </source>
</evidence>
<gene>
    <name evidence="20" type="ORF">CLUMA_CG017450</name>
</gene>
<evidence type="ECO:0000256" key="7">
    <source>
        <dbReference type="ARBA" id="ARBA00022593"/>
    </source>
</evidence>
<comment type="subcellular location">
    <subcellularLocation>
        <location evidence="2">Peroxisome membrane</location>
        <topology evidence="2">Multi-pass membrane protein</topology>
    </subcellularLocation>
</comment>
<evidence type="ECO:0000256" key="10">
    <source>
        <dbReference type="ARBA" id="ARBA00022723"/>
    </source>
</evidence>
<dbReference type="InterPro" id="IPR001841">
    <property type="entry name" value="Znf_RING"/>
</dbReference>
<evidence type="ECO:0000256" key="6">
    <source>
        <dbReference type="ARBA" id="ARBA00022448"/>
    </source>
</evidence>
<evidence type="ECO:0000256" key="17">
    <source>
        <dbReference type="ARBA" id="ARBA00023140"/>
    </source>
</evidence>
<accession>A0A1J1IVX2</accession>
<proteinExistence type="inferred from homology"/>
<evidence type="ECO:0000256" key="13">
    <source>
        <dbReference type="ARBA" id="ARBA00022833"/>
    </source>
</evidence>
<dbReference type="PANTHER" id="PTHR23350:SF0">
    <property type="entry name" value="PEROXISOME BIOGENESIS FACTOR 10"/>
    <property type="match status" value="1"/>
</dbReference>
<evidence type="ECO:0000256" key="14">
    <source>
        <dbReference type="ARBA" id="ARBA00022927"/>
    </source>
</evidence>
<protein>
    <recommendedName>
        <fullName evidence="5">RING-type E3 ubiquitin transferase</fullName>
        <ecNumber evidence="5">2.3.2.27</ecNumber>
    </recommendedName>
</protein>
<evidence type="ECO:0000256" key="16">
    <source>
        <dbReference type="ARBA" id="ARBA00023136"/>
    </source>
</evidence>
<keyword evidence="15" id="KW-1133">Transmembrane helix</keyword>
<evidence type="ECO:0000313" key="20">
    <source>
        <dbReference type="EMBL" id="CRL04357.1"/>
    </source>
</evidence>
<keyword evidence="17" id="KW-0576">Peroxisome</keyword>
<dbReference type="Pfam" id="PF04757">
    <property type="entry name" value="Pex2_Pex12"/>
    <property type="match status" value="1"/>
</dbReference>
<organism evidence="20 21">
    <name type="scientific">Clunio marinus</name>
    <dbReference type="NCBI Taxonomy" id="568069"/>
    <lineage>
        <taxon>Eukaryota</taxon>
        <taxon>Metazoa</taxon>
        <taxon>Ecdysozoa</taxon>
        <taxon>Arthropoda</taxon>
        <taxon>Hexapoda</taxon>
        <taxon>Insecta</taxon>
        <taxon>Pterygota</taxon>
        <taxon>Neoptera</taxon>
        <taxon>Endopterygota</taxon>
        <taxon>Diptera</taxon>
        <taxon>Nematocera</taxon>
        <taxon>Chironomoidea</taxon>
        <taxon>Chironomidae</taxon>
        <taxon>Clunio</taxon>
    </lineage>
</organism>
<keyword evidence="7" id="KW-0962">Peroxisome biogenesis</keyword>
<dbReference type="GO" id="GO:0016558">
    <property type="term" value="P:protein import into peroxisome matrix"/>
    <property type="evidence" value="ECO:0007669"/>
    <property type="project" value="InterPro"/>
</dbReference>
<dbReference type="Gene3D" id="3.30.40.10">
    <property type="entry name" value="Zinc/RING finger domain, C3HC4 (zinc finger)"/>
    <property type="match status" value="1"/>
</dbReference>
<keyword evidence="6" id="KW-0813">Transport</keyword>
<dbReference type="PANTHER" id="PTHR23350">
    <property type="entry name" value="PEROXISOME ASSEMBLY PROTEIN 10"/>
    <property type="match status" value="1"/>
</dbReference>
<keyword evidence="8" id="KW-0808">Transferase</keyword>
<dbReference type="AlphaFoldDB" id="A0A1J1IVX2"/>
<evidence type="ECO:0000256" key="15">
    <source>
        <dbReference type="ARBA" id="ARBA00022989"/>
    </source>
</evidence>
<feature type="domain" description="RING-type" evidence="19">
    <location>
        <begin position="241"/>
        <end position="279"/>
    </location>
</feature>
<dbReference type="InterPro" id="IPR017907">
    <property type="entry name" value="Znf_RING_CS"/>
</dbReference>
<keyword evidence="10" id="KW-0479">Metal-binding</keyword>
<evidence type="ECO:0000256" key="4">
    <source>
        <dbReference type="ARBA" id="ARBA00008704"/>
    </source>
</evidence>
<evidence type="ECO:0000256" key="1">
    <source>
        <dbReference type="ARBA" id="ARBA00000900"/>
    </source>
</evidence>
<evidence type="ECO:0000256" key="18">
    <source>
        <dbReference type="PROSITE-ProRule" id="PRU00175"/>
    </source>
</evidence>
<dbReference type="Proteomes" id="UP000183832">
    <property type="component" value="Unassembled WGS sequence"/>
</dbReference>
<dbReference type="InterPro" id="IPR006845">
    <property type="entry name" value="Pex_N"/>
</dbReference>